<dbReference type="SUPFAM" id="SSF54631">
    <property type="entry name" value="CBS-domain pair"/>
    <property type="match status" value="1"/>
</dbReference>
<dbReference type="InterPro" id="IPR000644">
    <property type="entry name" value="CBS_dom"/>
</dbReference>
<keyword evidence="5" id="KW-0862">Zinc</keyword>
<dbReference type="Pfam" id="PF01380">
    <property type="entry name" value="SIS"/>
    <property type="match status" value="1"/>
</dbReference>
<dbReference type="PIRSF" id="PIRSF004692">
    <property type="entry name" value="KdsD_KpsF"/>
    <property type="match status" value="1"/>
</dbReference>
<dbReference type="RefSeq" id="WP_185694894.1">
    <property type="nucleotide sequence ID" value="NZ_JACHVA010000141.1"/>
</dbReference>
<dbReference type="PROSITE" id="PS51371">
    <property type="entry name" value="CBS"/>
    <property type="match status" value="2"/>
</dbReference>
<dbReference type="InterPro" id="IPR046348">
    <property type="entry name" value="SIS_dom_sf"/>
</dbReference>
<sequence length="327" mass="34199">MPETSEASTIGRQIMELEAQAIHAGAERLGDEFNQAVEIILRTAGKVVIIGIGKSGQIGQKIAATFRSTGTPAVFLHAAEAVHGDLGLFASGDPVLAISKSGATEEILRLEQAIKKTGSPIIGILGNRNSPMASWVDVVLDASVEKEADPLGVAPTSSAILALSIGDALAGALVKARGFTRNDFLSLHPSGQLGKALNLNVESVLHHPDQVAIVGPDATVKSVLFAMTRKPLGAACVVDLNGCLLGIFTDGDLRRGLEADENLLTHEVGECMTANPVCAAPTMDLQTAAELMEARSSQISVLPVVEPSDRKLLGLIRLHDIYQPSVS</sequence>
<proteinExistence type="inferred from homology"/>
<gene>
    <name evidence="10" type="ORF">H5P30_21070</name>
</gene>
<accession>A0A7X1E638</accession>
<keyword evidence="5" id="KW-0479">Metal-binding</keyword>
<dbReference type="Pfam" id="PF00571">
    <property type="entry name" value="CBS"/>
    <property type="match status" value="2"/>
</dbReference>
<dbReference type="CDD" id="cd04604">
    <property type="entry name" value="CBS_pair_SIS_assoc"/>
    <property type="match status" value="1"/>
</dbReference>
<dbReference type="Proteomes" id="UP000525652">
    <property type="component" value="Unassembled WGS sequence"/>
</dbReference>
<dbReference type="SUPFAM" id="SSF53697">
    <property type="entry name" value="SIS domain"/>
    <property type="match status" value="1"/>
</dbReference>
<dbReference type="NCBIfam" id="TIGR00393">
    <property type="entry name" value="kpsF"/>
    <property type="match status" value="1"/>
</dbReference>
<comment type="caution">
    <text evidence="10">The sequence shown here is derived from an EMBL/GenBank/DDBJ whole genome shotgun (WGS) entry which is preliminary data.</text>
</comment>
<feature type="domain" description="CBS" evidence="8">
    <location>
        <begin position="272"/>
        <end position="327"/>
    </location>
</feature>
<dbReference type="Gene3D" id="3.10.580.10">
    <property type="entry name" value="CBS-domain"/>
    <property type="match status" value="1"/>
</dbReference>
<dbReference type="InterPro" id="IPR004800">
    <property type="entry name" value="KdsD/KpsF-type"/>
</dbReference>
<dbReference type="GO" id="GO:0019146">
    <property type="term" value="F:arabinose-5-phosphate isomerase activity"/>
    <property type="evidence" value="ECO:0007669"/>
    <property type="project" value="UniProtKB-ARBA"/>
</dbReference>
<evidence type="ECO:0000313" key="10">
    <source>
        <dbReference type="EMBL" id="MBC2604280.1"/>
    </source>
</evidence>
<keyword evidence="11" id="KW-1185">Reference proteome</keyword>
<feature type="site" description="Catalytically relevant" evidence="6">
    <location>
        <position position="106"/>
    </location>
</feature>
<dbReference type="InterPro" id="IPR001347">
    <property type="entry name" value="SIS_dom"/>
</dbReference>
<comment type="similarity">
    <text evidence="1 4">Belongs to the SIS family. GutQ/KpsF subfamily.</text>
</comment>
<feature type="domain" description="CBS" evidence="8">
    <location>
        <begin position="206"/>
        <end position="264"/>
    </location>
</feature>
<keyword evidence="2" id="KW-0677">Repeat</keyword>
<reference evidence="10 11" key="1">
    <citation type="submission" date="2020-07" db="EMBL/GenBank/DDBJ databases">
        <authorList>
            <person name="Feng X."/>
        </authorList>
    </citation>
    <scope>NUCLEOTIDE SEQUENCE [LARGE SCALE GENOMIC DNA]</scope>
    <source>
        <strain evidence="10 11">JCM14086</strain>
    </source>
</reference>
<evidence type="ECO:0000259" key="8">
    <source>
        <dbReference type="PROSITE" id="PS51371"/>
    </source>
</evidence>
<dbReference type="SMART" id="SM00116">
    <property type="entry name" value="CBS"/>
    <property type="match status" value="2"/>
</dbReference>
<evidence type="ECO:0000256" key="6">
    <source>
        <dbReference type="PIRSR" id="PIRSR004692-3"/>
    </source>
</evidence>
<evidence type="ECO:0000256" key="1">
    <source>
        <dbReference type="ARBA" id="ARBA00008165"/>
    </source>
</evidence>
<feature type="binding site" evidence="5">
    <location>
        <position position="77"/>
    </location>
    <ligand>
        <name>Zn(2+)</name>
        <dbReference type="ChEBI" id="CHEBI:29105"/>
    </ligand>
</feature>
<dbReference type="AlphaFoldDB" id="A0A7X1E638"/>
<dbReference type="PANTHER" id="PTHR42745">
    <property type="match status" value="1"/>
</dbReference>
<protein>
    <submittedName>
        <fullName evidence="10">KpsF/GutQ family sugar-phosphate isomerase</fullName>
    </submittedName>
</protein>
<dbReference type="Gene3D" id="3.40.50.10490">
    <property type="entry name" value="Glucose-6-phosphate isomerase like protein, domain 1"/>
    <property type="match status" value="1"/>
</dbReference>
<evidence type="ECO:0000256" key="5">
    <source>
        <dbReference type="PIRSR" id="PIRSR004692-2"/>
    </source>
</evidence>
<dbReference type="GO" id="GO:1901135">
    <property type="term" value="P:carbohydrate derivative metabolic process"/>
    <property type="evidence" value="ECO:0007669"/>
    <property type="project" value="InterPro"/>
</dbReference>
<evidence type="ECO:0000259" key="9">
    <source>
        <dbReference type="PROSITE" id="PS51464"/>
    </source>
</evidence>
<dbReference type="InterPro" id="IPR035474">
    <property type="entry name" value="SIS_Kpsf"/>
</dbReference>
<dbReference type="GO" id="GO:0005975">
    <property type="term" value="P:carbohydrate metabolic process"/>
    <property type="evidence" value="ECO:0007669"/>
    <property type="project" value="InterPro"/>
</dbReference>
<dbReference type="GO" id="GO:0046872">
    <property type="term" value="F:metal ion binding"/>
    <property type="evidence" value="ECO:0007669"/>
    <property type="project" value="UniProtKB-KW"/>
</dbReference>
<keyword evidence="10" id="KW-0413">Isomerase</keyword>
<dbReference type="GO" id="GO:0097367">
    <property type="term" value="F:carbohydrate derivative binding"/>
    <property type="evidence" value="ECO:0007669"/>
    <property type="project" value="InterPro"/>
</dbReference>
<organism evidence="10 11">
    <name type="scientific">Puniceicoccus vermicola</name>
    <dbReference type="NCBI Taxonomy" id="388746"/>
    <lineage>
        <taxon>Bacteria</taxon>
        <taxon>Pseudomonadati</taxon>
        <taxon>Verrucomicrobiota</taxon>
        <taxon>Opitutia</taxon>
        <taxon>Puniceicoccales</taxon>
        <taxon>Puniceicoccaceae</taxon>
        <taxon>Puniceicoccus</taxon>
    </lineage>
</organism>
<feature type="site" description="Catalytically relevant" evidence="6">
    <location>
        <position position="147"/>
    </location>
</feature>
<dbReference type="PANTHER" id="PTHR42745:SF1">
    <property type="entry name" value="ARABINOSE 5-PHOSPHATE ISOMERASE KDSD"/>
    <property type="match status" value="1"/>
</dbReference>
<keyword evidence="3 7" id="KW-0129">CBS domain</keyword>
<evidence type="ECO:0000256" key="4">
    <source>
        <dbReference type="PIRNR" id="PIRNR004692"/>
    </source>
</evidence>
<dbReference type="InterPro" id="IPR046342">
    <property type="entry name" value="CBS_dom_sf"/>
</dbReference>
<dbReference type="FunFam" id="3.40.50.10490:FF:000011">
    <property type="entry name" value="Arabinose 5-phosphate isomerase"/>
    <property type="match status" value="1"/>
</dbReference>
<dbReference type="CDD" id="cd05014">
    <property type="entry name" value="SIS_Kpsf"/>
    <property type="match status" value="1"/>
</dbReference>
<evidence type="ECO:0000256" key="3">
    <source>
        <dbReference type="ARBA" id="ARBA00023122"/>
    </source>
</evidence>
<feature type="site" description="Catalytically relevant" evidence="6">
    <location>
        <position position="188"/>
    </location>
</feature>
<evidence type="ECO:0000313" key="11">
    <source>
        <dbReference type="Proteomes" id="UP000525652"/>
    </source>
</evidence>
<evidence type="ECO:0000256" key="2">
    <source>
        <dbReference type="ARBA" id="ARBA00022737"/>
    </source>
</evidence>
<feature type="site" description="Catalytically relevant" evidence="6">
    <location>
        <position position="54"/>
    </location>
</feature>
<dbReference type="PROSITE" id="PS51464">
    <property type="entry name" value="SIS"/>
    <property type="match status" value="1"/>
</dbReference>
<name>A0A7X1E638_9BACT</name>
<dbReference type="EMBL" id="JACHVA010000141">
    <property type="protein sequence ID" value="MBC2604280.1"/>
    <property type="molecule type" value="Genomic_DNA"/>
</dbReference>
<evidence type="ECO:0000256" key="7">
    <source>
        <dbReference type="PROSITE-ProRule" id="PRU00703"/>
    </source>
</evidence>
<feature type="domain" description="SIS" evidence="9">
    <location>
        <begin position="36"/>
        <end position="179"/>
    </location>
</feature>
<dbReference type="InterPro" id="IPR050986">
    <property type="entry name" value="GutQ/KpsF_isomerases"/>
</dbReference>